<dbReference type="InterPro" id="IPR050401">
    <property type="entry name" value="Cyclic_nucleotide_synthase"/>
</dbReference>
<dbReference type="GO" id="GO:0035556">
    <property type="term" value="P:intracellular signal transduction"/>
    <property type="evidence" value="ECO:0007669"/>
    <property type="project" value="InterPro"/>
</dbReference>
<feature type="domain" description="Guanylate cyclase" evidence="19">
    <location>
        <begin position="25"/>
        <end position="155"/>
    </location>
</feature>
<keyword evidence="20" id="KW-1185">Reference proteome</keyword>
<reference evidence="21" key="2">
    <citation type="submission" date="2015-08" db="UniProtKB">
        <authorList>
            <consortium name="WormBaseParasite"/>
        </authorList>
    </citation>
    <scope>IDENTIFICATION</scope>
</reference>
<dbReference type="STRING" id="75913.A0A0K0FAK8"/>
<keyword evidence="10 17" id="KW-0472">Membrane</keyword>
<dbReference type="Pfam" id="PF00069">
    <property type="entry name" value="Pkinase"/>
    <property type="match status" value="1"/>
</dbReference>
<name>A0A0K0FAK8_STRVS</name>
<evidence type="ECO:0000313" key="21">
    <source>
        <dbReference type="WBParaSite" id="SVE_0586300.1"/>
    </source>
</evidence>
<dbReference type="InterPro" id="IPR028082">
    <property type="entry name" value="Peripla_BP_I"/>
</dbReference>
<evidence type="ECO:0000256" key="4">
    <source>
        <dbReference type="ARBA" id="ARBA00012202"/>
    </source>
</evidence>
<dbReference type="InterPro" id="IPR018297">
    <property type="entry name" value="A/G_cyclase_CS"/>
</dbReference>
<evidence type="ECO:0000256" key="11">
    <source>
        <dbReference type="ARBA" id="ARBA00023170"/>
    </source>
</evidence>
<evidence type="ECO:0000256" key="1">
    <source>
        <dbReference type="ARBA" id="ARBA00001436"/>
    </source>
</evidence>
<dbReference type="FunFam" id="3.30.70.1230:FF:000015">
    <property type="entry name" value="Guanylate cyclase"/>
    <property type="match status" value="1"/>
</dbReference>
<evidence type="ECO:0000256" key="13">
    <source>
        <dbReference type="ARBA" id="ARBA00023239"/>
    </source>
</evidence>
<dbReference type="GO" id="GO:0004383">
    <property type="term" value="F:guanylate cyclase activity"/>
    <property type="evidence" value="ECO:0007669"/>
    <property type="project" value="UniProtKB-EC"/>
</dbReference>
<evidence type="ECO:0000256" key="12">
    <source>
        <dbReference type="ARBA" id="ARBA00023180"/>
    </source>
</evidence>
<keyword evidence="9 17" id="KW-1133">Transmembrane helix</keyword>
<proteinExistence type="inferred from homology"/>
<dbReference type="GO" id="GO:0005886">
    <property type="term" value="C:plasma membrane"/>
    <property type="evidence" value="ECO:0007669"/>
    <property type="project" value="UniProtKB-SubCell"/>
</dbReference>
<dbReference type="GO" id="GO:0007168">
    <property type="term" value="P:receptor guanylyl cyclase signaling pathway"/>
    <property type="evidence" value="ECO:0007669"/>
    <property type="project" value="TreeGrafter"/>
</dbReference>
<dbReference type="CDD" id="cd07302">
    <property type="entry name" value="CHD"/>
    <property type="match status" value="2"/>
</dbReference>
<evidence type="ECO:0000256" key="2">
    <source>
        <dbReference type="ARBA" id="ARBA00004236"/>
    </source>
</evidence>
<feature type="domain" description="Protein kinase" evidence="18">
    <location>
        <begin position="698"/>
        <end position="985"/>
    </location>
</feature>
<dbReference type="InterPro" id="IPR029787">
    <property type="entry name" value="Nucleotide_cyclase"/>
</dbReference>
<keyword evidence="5" id="KW-1003">Cell membrane</keyword>
<keyword evidence="11" id="KW-0675">Receptor</keyword>
<organism evidence="20 21">
    <name type="scientific">Strongyloides venezuelensis</name>
    <name type="common">Threadworm</name>
    <dbReference type="NCBI Taxonomy" id="75913"/>
    <lineage>
        <taxon>Eukaryota</taxon>
        <taxon>Metazoa</taxon>
        <taxon>Ecdysozoa</taxon>
        <taxon>Nematoda</taxon>
        <taxon>Chromadorea</taxon>
        <taxon>Rhabditida</taxon>
        <taxon>Tylenchina</taxon>
        <taxon>Panagrolaimomorpha</taxon>
        <taxon>Strongyloidoidea</taxon>
        <taxon>Strongyloididae</taxon>
        <taxon>Strongyloides</taxon>
    </lineage>
</organism>
<keyword evidence="6 17" id="KW-0812">Transmembrane</keyword>
<comment type="catalytic activity">
    <reaction evidence="1 16">
        <text>GTP = 3',5'-cyclic GMP + diphosphate</text>
        <dbReference type="Rhea" id="RHEA:13665"/>
        <dbReference type="ChEBI" id="CHEBI:33019"/>
        <dbReference type="ChEBI" id="CHEBI:37565"/>
        <dbReference type="ChEBI" id="CHEBI:57746"/>
        <dbReference type="EC" id="4.6.1.2"/>
    </reaction>
</comment>
<dbReference type="PANTHER" id="PTHR11920:SF495">
    <property type="entry name" value="RECEPTOR-TYPE GUANYLATE CYCLASE GCY-7"/>
    <property type="match status" value="1"/>
</dbReference>
<dbReference type="CDD" id="cd06352">
    <property type="entry name" value="PBP1_NPR_GC-like"/>
    <property type="match status" value="1"/>
</dbReference>
<dbReference type="GO" id="GO:0004672">
    <property type="term" value="F:protein kinase activity"/>
    <property type="evidence" value="ECO:0007669"/>
    <property type="project" value="InterPro"/>
</dbReference>
<dbReference type="PROSITE" id="PS50011">
    <property type="entry name" value="PROTEIN_KINASE_DOM"/>
    <property type="match status" value="1"/>
</dbReference>
<dbReference type="SMART" id="SM00044">
    <property type="entry name" value="CYCc"/>
    <property type="match status" value="2"/>
</dbReference>
<dbReference type="GO" id="GO:0005524">
    <property type="term" value="F:ATP binding"/>
    <property type="evidence" value="ECO:0007669"/>
    <property type="project" value="InterPro"/>
</dbReference>
<evidence type="ECO:0000256" key="8">
    <source>
        <dbReference type="ARBA" id="ARBA00022741"/>
    </source>
</evidence>
<evidence type="ECO:0000313" key="20">
    <source>
        <dbReference type="Proteomes" id="UP000035680"/>
    </source>
</evidence>
<dbReference type="GO" id="GO:0004016">
    <property type="term" value="F:adenylate cyclase activity"/>
    <property type="evidence" value="ECO:0007669"/>
    <property type="project" value="TreeGrafter"/>
</dbReference>
<dbReference type="InterPro" id="IPR001054">
    <property type="entry name" value="A/G_cyclase"/>
</dbReference>
<keyword evidence="13 15" id="KW-0456">Lyase</keyword>
<dbReference type="PROSITE" id="PS00452">
    <property type="entry name" value="GUANYLATE_CYCLASE_1"/>
    <property type="match status" value="2"/>
</dbReference>
<comment type="similarity">
    <text evidence="15">Belongs to the adenylyl cyclase class-4/guanylyl cyclase family.</text>
</comment>
<evidence type="ECO:0000256" key="15">
    <source>
        <dbReference type="RuleBase" id="RU000405"/>
    </source>
</evidence>
<dbReference type="GO" id="GO:0007606">
    <property type="term" value="P:sensory perception of chemical stimulus"/>
    <property type="evidence" value="ECO:0007669"/>
    <property type="project" value="UniProtKB-ARBA"/>
</dbReference>
<dbReference type="InterPro" id="IPR000719">
    <property type="entry name" value="Prot_kinase_dom"/>
</dbReference>
<dbReference type="AlphaFoldDB" id="A0A0K0FAK8"/>
<evidence type="ECO:0000256" key="9">
    <source>
        <dbReference type="ARBA" id="ARBA00022989"/>
    </source>
</evidence>
<dbReference type="SUPFAM" id="SSF56112">
    <property type="entry name" value="Protein kinase-like (PK-like)"/>
    <property type="match status" value="1"/>
</dbReference>
<evidence type="ECO:0000256" key="17">
    <source>
        <dbReference type="SAM" id="Phobius"/>
    </source>
</evidence>
<dbReference type="WBParaSite" id="SVE_0586300.1">
    <property type="protein sequence ID" value="SVE_0586300.1"/>
    <property type="gene ID" value="SVE_0586300"/>
</dbReference>
<dbReference type="InterPro" id="IPR011009">
    <property type="entry name" value="Kinase-like_dom_sf"/>
</dbReference>
<evidence type="ECO:0000256" key="16">
    <source>
        <dbReference type="RuleBase" id="RU003431"/>
    </source>
</evidence>
<evidence type="ECO:0000256" key="3">
    <source>
        <dbReference type="ARBA" id="ARBA00004479"/>
    </source>
</evidence>
<dbReference type="Gene3D" id="1.10.510.10">
    <property type="entry name" value="Transferase(Phosphotransferase) domain 1"/>
    <property type="match status" value="1"/>
</dbReference>
<keyword evidence="7" id="KW-0732">Signal</keyword>
<evidence type="ECO:0000256" key="5">
    <source>
        <dbReference type="ARBA" id="ARBA00022475"/>
    </source>
</evidence>
<sequence length="1251" mass="142774">MLPPQISNKLKLGIHVPPENFDNVTVFFSDIVKFTTFSQKCSPFQVVNILNELFSQFDNIIEGLDVYKVETTGDGYLCVSGLPHHNGNNHVIEIAKLALGFIKTCQEFKIIHLPDEKIMLRIGCHTGPCTAGVVGLSMPRYCLFGDTVNTASRMESNGKPERIHTTESFYLLLSTFGNFVMEHRGEVIIKRKGVMNTYCLRILKLGFLFPLHSKTLYNISGFNLSAGAVSIAIDKIKKEQILPNFNFTVEVKFDECVPTKATGLTDQLIRSNVDVIIGPTCSRSATKSSLHATFFNKPTITWGISANSDYSNTKRLPNLITINPLISPIIVTLLDVLKTFKWYDISLIATTNELGRCSNIRKGIENAIQTETGLLTIKTSYEATIPPNDGVYDHFLEDTKLNARIIVACFDSDYWRRKFFLKMFDHGMDNGEYVLINFENRNSDFMKYEFDKTMSRRLLIYEDGNVPNDGRDEDSYKIAKYTLYIDLATFPDINFEFSKKILNSIEGWPFFCKTCNTSTALFSSIFSPYLHDSLYLWAMILNKTYNIYGEKAFTDGSLYRKHCKGVYNGIVENFSYDSDCFRLADVELTGLSDRYTTTHYIRYKFSNLSSFVKTKLVNNLETTLFKQWGNKIPLNVPRCGYLNDKCPANFIEDNKAIFIIICIVISIIILVTFFIIIYIIFTSKKRKAVELSKWKIPLNYLQKYDEKGFMSHSLVSFESGVTSRSGRISYKKNMNSTKYICAIYKDQVVYGEKHTSKIVNSKEIEKELNQILSFDNKNINKFYGMCTEIGNIISVWKYFQRGSLFDFLQTDNSIYDAFFCNTILTDLLEGLEYIHNSSIRFHGLLSSKKCLISDHWQLKLSNFDGKSIRAKNQISNIDKLWIAPEALRSEDYSGSPEGDIYSLGIIASEIFTKNLPWDYTKREEGLEELIYLIKRGGPNIIRPDINIPEGLTFNASALSLCRECWNENPKERPTLKNIAVLHKQFAQSKAKNLMDHVFATLEDYANKLKNEVDSRSREIQEEQKKSNILLQKMLPPQISEKLKLGIHVPPENFDNVTVFFSDIVKFTTFSQKCSPFQVVNILNELFSQFDNIIEGLDVYKVETTGDGYLCVSGLPHYNGNNHVIEIAKLALGFIKTCQEFKIIHLPDEKIMLRIGCNTGPCTAGVVGLSMPRYCLFGDTVNTASRMESNGKPGRIHTTESFYLLLSTFDDFVMEHRGEVIIKGKGVVNTYWLNEMTSRFLLESFYSNSHNL</sequence>
<reference evidence="20" key="1">
    <citation type="submission" date="2014-07" db="EMBL/GenBank/DDBJ databases">
        <authorList>
            <person name="Martin A.A"/>
            <person name="De Silva N."/>
        </authorList>
    </citation>
    <scope>NUCLEOTIDE SEQUENCE</scope>
</reference>
<dbReference type="FunFam" id="3.30.70.1230:FF:000050">
    <property type="entry name" value="Guanylate cyclase"/>
    <property type="match status" value="1"/>
</dbReference>
<evidence type="ECO:0000256" key="7">
    <source>
        <dbReference type="ARBA" id="ARBA00022729"/>
    </source>
</evidence>
<keyword evidence="14 16" id="KW-0141">cGMP biosynthesis</keyword>
<dbReference type="EC" id="4.6.1.2" evidence="4 16"/>
<accession>A0A0K0FAK8</accession>
<evidence type="ECO:0000256" key="10">
    <source>
        <dbReference type="ARBA" id="ARBA00023136"/>
    </source>
</evidence>
<evidence type="ECO:0000259" key="19">
    <source>
        <dbReference type="PROSITE" id="PS50125"/>
    </source>
</evidence>
<evidence type="ECO:0000259" key="18">
    <source>
        <dbReference type="PROSITE" id="PS50011"/>
    </source>
</evidence>
<protein>
    <recommendedName>
        <fullName evidence="4 16">Guanylate cyclase</fullName>
        <ecNumber evidence="4 16">4.6.1.2</ecNumber>
    </recommendedName>
</protein>
<dbReference type="Gene3D" id="3.40.50.2300">
    <property type="match status" value="2"/>
</dbReference>
<feature type="transmembrane region" description="Helical" evidence="17">
    <location>
        <begin position="656"/>
        <end position="681"/>
    </location>
</feature>
<evidence type="ECO:0000256" key="14">
    <source>
        <dbReference type="ARBA" id="ARBA00023293"/>
    </source>
</evidence>
<keyword evidence="8" id="KW-0547">Nucleotide-binding</keyword>
<keyword evidence="12" id="KW-0325">Glycoprotein</keyword>
<dbReference type="GO" id="GO:0001653">
    <property type="term" value="F:peptide receptor activity"/>
    <property type="evidence" value="ECO:0007669"/>
    <property type="project" value="TreeGrafter"/>
</dbReference>
<dbReference type="SUPFAM" id="SSF53822">
    <property type="entry name" value="Periplasmic binding protein-like I"/>
    <property type="match status" value="1"/>
</dbReference>
<dbReference type="Pfam" id="PF00211">
    <property type="entry name" value="Guanylate_cyc"/>
    <property type="match status" value="2"/>
</dbReference>
<comment type="subcellular location">
    <subcellularLocation>
        <location evidence="2">Cell membrane</location>
    </subcellularLocation>
    <subcellularLocation>
        <location evidence="3">Membrane</location>
        <topology evidence="3">Single-pass type I membrane protein</topology>
    </subcellularLocation>
</comment>
<feature type="domain" description="Guanylate cyclase" evidence="19">
    <location>
        <begin position="1057"/>
        <end position="1187"/>
    </location>
</feature>
<dbReference type="InterPro" id="IPR001828">
    <property type="entry name" value="ANF_lig-bd_rcpt"/>
</dbReference>
<dbReference type="SUPFAM" id="SSF55073">
    <property type="entry name" value="Nucleotide cyclase"/>
    <property type="match status" value="2"/>
</dbReference>
<dbReference type="PROSITE" id="PS50125">
    <property type="entry name" value="GUANYLATE_CYCLASE_2"/>
    <property type="match status" value="2"/>
</dbReference>
<dbReference type="Pfam" id="PF01094">
    <property type="entry name" value="ANF_receptor"/>
    <property type="match status" value="1"/>
</dbReference>
<dbReference type="Gene3D" id="3.30.70.1230">
    <property type="entry name" value="Nucleotide cyclase"/>
    <property type="match status" value="2"/>
</dbReference>
<dbReference type="Proteomes" id="UP000035680">
    <property type="component" value="Unassembled WGS sequence"/>
</dbReference>
<dbReference type="PANTHER" id="PTHR11920">
    <property type="entry name" value="GUANYLYL CYCLASE"/>
    <property type="match status" value="1"/>
</dbReference>
<evidence type="ECO:0000256" key="6">
    <source>
        <dbReference type="ARBA" id="ARBA00022692"/>
    </source>
</evidence>